<dbReference type="AlphaFoldDB" id="A0A1T5EAV5"/>
<protein>
    <recommendedName>
        <fullName evidence="6">LPXTG-motif cell wall anchor domain-containing protein</fullName>
    </recommendedName>
</protein>
<dbReference type="RefSeq" id="WP_079643388.1">
    <property type="nucleotide sequence ID" value="NZ_FUZF01000010.1"/>
</dbReference>
<reference evidence="5" key="1">
    <citation type="submission" date="2017-02" db="EMBL/GenBank/DDBJ databases">
        <authorList>
            <person name="Varghese N."/>
            <person name="Submissions S."/>
        </authorList>
    </citation>
    <scope>NUCLEOTIDE SEQUENCE [LARGE SCALE GENOMIC DNA]</scope>
    <source>
        <strain evidence="5">DSM 24091</strain>
    </source>
</reference>
<evidence type="ECO:0000256" key="2">
    <source>
        <dbReference type="SAM" id="Phobius"/>
    </source>
</evidence>
<feature type="chain" id="PRO_5013182585" description="LPXTG-motif cell wall anchor domain-containing protein" evidence="3">
    <location>
        <begin position="24"/>
        <end position="182"/>
    </location>
</feature>
<keyword evidence="2" id="KW-0812">Transmembrane</keyword>
<keyword evidence="3" id="KW-0732">Signal</keyword>
<feature type="signal peptide" evidence="3">
    <location>
        <begin position="1"/>
        <end position="23"/>
    </location>
</feature>
<dbReference type="OrthoDB" id="713774at2"/>
<keyword evidence="1" id="KW-0175">Coiled coil</keyword>
<evidence type="ECO:0000313" key="4">
    <source>
        <dbReference type="EMBL" id="SKB81104.1"/>
    </source>
</evidence>
<keyword evidence="2" id="KW-1133">Transmembrane helix</keyword>
<evidence type="ECO:0000256" key="3">
    <source>
        <dbReference type="SAM" id="SignalP"/>
    </source>
</evidence>
<dbReference type="STRING" id="1513896.SAMN05660841_02483"/>
<keyword evidence="5" id="KW-1185">Reference proteome</keyword>
<proteinExistence type="predicted"/>
<feature type="transmembrane region" description="Helical" evidence="2">
    <location>
        <begin position="153"/>
        <end position="171"/>
    </location>
</feature>
<dbReference type="Proteomes" id="UP000190150">
    <property type="component" value="Unassembled WGS sequence"/>
</dbReference>
<name>A0A1T5EAV5_9SPHI</name>
<gene>
    <name evidence="4" type="ORF">SAMN05660841_02483</name>
</gene>
<evidence type="ECO:0000313" key="5">
    <source>
        <dbReference type="Proteomes" id="UP000190150"/>
    </source>
</evidence>
<sequence length="182" mass="21231">MKSIINYLFILIPLYLIAFDSHAQTTVDSLSFESQRKRVNDLLDQRSKRFGDYTSSLEKKTGIFGLFKSKSDMQQSIDILKSVVINDNLIFIETRKLLDLKDSEAQRFQSLATEYDQQVTAYMKTISKLQMENERLRLQIENLDKEDQQDNKYLFGSLVFLLIAGAAFTFYKRRKSQNVTKV</sequence>
<dbReference type="EMBL" id="FUZF01000010">
    <property type="protein sequence ID" value="SKB81104.1"/>
    <property type="molecule type" value="Genomic_DNA"/>
</dbReference>
<evidence type="ECO:0000256" key="1">
    <source>
        <dbReference type="SAM" id="Coils"/>
    </source>
</evidence>
<keyword evidence="2" id="KW-0472">Membrane</keyword>
<evidence type="ECO:0008006" key="6">
    <source>
        <dbReference type="Google" id="ProtNLM"/>
    </source>
</evidence>
<organism evidence="4 5">
    <name type="scientific">Sphingobacterium nematocida</name>
    <dbReference type="NCBI Taxonomy" id="1513896"/>
    <lineage>
        <taxon>Bacteria</taxon>
        <taxon>Pseudomonadati</taxon>
        <taxon>Bacteroidota</taxon>
        <taxon>Sphingobacteriia</taxon>
        <taxon>Sphingobacteriales</taxon>
        <taxon>Sphingobacteriaceae</taxon>
        <taxon>Sphingobacterium</taxon>
    </lineage>
</organism>
<accession>A0A1T5EAV5</accession>
<feature type="coiled-coil region" evidence="1">
    <location>
        <begin position="119"/>
        <end position="146"/>
    </location>
</feature>